<dbReference type="STRING" id="1245769.A0A0C7NCH5"/>
<organism evidence="6 7">
    <name type="scientific">Lachancea lanzarotensis</name>
    <dbReference type="NCBI Taxonomy" id="1245769"/>
    <lineage>
        <taxon>Eukaryota</taxon>
        <taxon>Fungi</taxon>
        <taxon>Dikarya</taxon>
        <taxon>Ascomycota</taxon>
        <taxon>Saccharomycotina</taxon>
        <taxon>Saccharomycetes</taxon>
        <taxon>Saccharomycetales</taxon>
        <taxon>Saccharomycetaceae</taxon>
        <taxon>Lachancea</taxon>
    </lineage>
</organism>
<dbReference type="OrthoDB" id="202203at2759"/>
<dbReference type="GO" id="GO:0004174">
    <property type="term" value="F:electron-transferring-flavoprotein dehydrogenase activity"/>
    <property type="evidence" value="ECO:0007669"/>
    <property type="project" value="TreeGrafter"/>
</dbReference>
<keyword evidence="7" id="KW-1185">Reference proteome</keyword>
<feature type="domain" description="FAD/NAD(P)-binding" evidence="5">
    <location>
        <begin position="6"/>
        <end position="292"/>
    </location>
</feature>
<dbReference type="AlphaFoldDB" id="A0A0C7NCH5"/>
<keyword evidence="3" id="KW-0274">FAD</keyword>
<evidence type="ECO:0000256" key="3">
    <source>
        <dbReference type="ARBA" id="ARBA00022827"/>
    </source>
</evidence>
<proteinExistence type="inferred from homology"/>
<gene>
    <name evidence="6" type="ORF">LALA0_S08e00540g</name>
</gene>
<name>A0A0C7NCH5_9SACH</name>
<dbReference type="PRINTS" id="PR00368">
    <property type="entry name" value="FADPNR"/>
</dbReference>
<dbReference type="GeneID" id="34686856"/>
<evidence type="ECO:0000313" key="6">
    <source>
        <dbReference type="EMBL" id="CEP63356.1"/>
    </source>
</evidence>
<comment type="similarity">
    <text evidence="1">Belongs to the FAD-dependent oxidoreductase family.</text>
</comment>
<keyword evidence="4" id="KW-0560">Oxidoreductase</keyword>
<dbReference type="Gene3D" id="3.50.50.100">
    <property type="match status" value="1"/>
</dbReference>
<dbReference type="SUPFAM" id="SSF51905">
    <property type="entry name" value="FAD/NAD(P)-binding domain"/>
    <property type="match status" value="1"/>
</dbReference>
<keyword evidence="2" id="KW-0285">Flavoprotein</keyword>
<evidence type="ECO:0000259" key="5">
    <source>
        <dbReference type="Pfam" id="PF07992"/>
    </source>
</evidence>
<accession>A0A0C7NCH5</accession>
<dbReference type="InterPro" id="IPR023753">
    <property type="entry name" value="FAD/NAD-binding_dom"/>
</dbReference>
<dbReference type="HOGENOM" id="CLU_019845_6_2_1"/>
<dbReference type="GO" id="GO:0050660">
    <property type="term" value="F:flavin adenine dinucleotide binding"/>
    <property type="evidence" value="ECO:0007669"/>
    <property type="project" value="TreeGrafter"/>
</dbReference>
<reference evidence="6 7" key="1">
    <citation type="submission" date="2014-12" db="EMBL/GenBank/DDBJ databases">
        <authorList>
            <person name="Neuveglise Cecile"/>
        </authorList>
    </citation>
    <scope>NUCLEOTIDE SEQUENCE [LARGE SCALE GENOMIC DNA]</scope>
    <source>
        <strain evidence="6 7">CBS 12615</strain>
    </source>
</reference>
<dbReference type="PRINTS" id="PR00469">
    <property type="entry name" value="PNDRDTASEII"/>
</dbReference>
<dbReference type="PANTHER" id="PTHR43735:SF3">
    <property type="entry name" value="FERROPTOSIS SUPPRESSOR PROTEIN 1"/>
    <property type="match status" value="1"/>
</dbReference>
<dbReference type="RefSeq" id="XP_022629573.1">
    <property type="nucleotide sequence ID" value="XM_022770945.1"/>
</dbReference>
<evidence type="ECO:0000256" key="2">
    <source>
        <dbReference type="ARBA" id="ARBA00022630"/>
    </source>
</evidence>
<dbReference type="PANTHER" id="PTHR43735">
    <property type="entry name" value="APOPTOSIS-INDUCING FACTOR 1"/>
    <property type="match status" value="1"/>
</dbReference>
<dbReference type="Pfam" id="PF07992">
    <property type="entry name" value="Pyr_redox_2"/>
    <property type="match status" value="1"/>
</dbReference>
<protein>
    <submittedName>
        <fullName evidence="6">LALA0S08e00540g1_1</fullName>
    </submittedName>
</protein>
<sequence>MSKVPHVVIIGGSFAGIGAAEILAASKSPVKVTVIAESSHSYFAVAAPRALVEPDVTKQLFYSIKDKIGKLGNKNVSFVLGKATKLDGESQTVLVEDNTTGSQQTVSYDFLILASGSRSHSPAFKLQGDYLQSKDALLGMSKNIKSAKTIAVLGGGPTAVEIAGELGLTYGKDKKISLYTGASGPLVNWNSKVTDRALQQLESLDVQVLNTTKSVKVDETSDGSSEVHFSDGTSKTFDVVVSAYGIIPNSEYLDAKLLDSSGFVKTDEYLVTKAYPNVLAYGDIISNRPCSIIDIERVQHATFAATVDAVIFGSSGSKKALKDSPEMGLVPISRNGGVGVLFGWRTPSWFVRLLKSKDFMVSRGAKHFA</sequence>
<dbReference type="GO" id="GO:0005737">
    <property type="term" value="C:cytoplasm"/>
    <property type="evidence" value="ECO:0007669"/>
    <property type="project" value="TreeGrafter"/>
</dbReference>
<dbReference type="EMBL" id="LN736367">
    <property type="protein sequence ID" value="CEP63356.1"/>
    <property type="molecule type" value="Genomic_DNA"/>
</dbReference>
<evidence type="ECO:0000313" key="7">
    <source>
        <dbReference type="Proteomes" id="UP000054304"/>
    </source>
</evidence>
<evidence type="ECO:0000256" key="4">
    <source>
        <dbReference type="ARBA" id="ARBA00023002"/>
    </source>
</evidence>
<evidence type="ECO:0000256" key="1">
    <source>
        <dbReference type="ARBA" id="ARBA00006442"/>
    </source>
</evidence>
<dbReference type="InterPro" id="IPR036188">
    <property type="entry name" value="FAD/NAD-bd_sf"/>
</dbReference>
<dbReference type="Proteomes" id="UP000054304">
    <property type="component" value="Unassembled WGS sequence"/>
</dbReference>